<comment type="caution">
    <text evidence="1">The sequence shown here is derived from an EMBL/GenBank/DDBJ whole genome shotgun (WGS) entry which is preliminary data.</text>
</comment>
<keyword evidence="2" id="KW-1185">Reference proteome</keyword>
<evidence type="ECO:0000313" key="2">
    <source>
        <dbReference type="Proteomes" id="UP001073122"/>
    </source>
</evidence>
<reference evidence="1" key="1">
    <citation type="submission" date="2022-10" db="EMBL/GenBank/DDBJ databases">
        <title>Chryseobacterium sp. nov., a novel bacterial species.</title>
        <authorList>
            <person name="Cao Y."/>
        </authorList>
    </citation>
    <scope>NUCLEOTIDE SEQUENCE</scope>
    <source>
        <strain evidence="1">CCTCC AB2015118</strain>
    </source>
</reference>
<accession>A0ABT3XX99</accession>
<proteinExistence type="predicted"/>
<organism evidence="1 2">
    <name type="scientific">Chryseobacterium formosus</name>
    <dbReference type="NCBI Taxonomy" id="1537363"/>
    <lineage>
        <taxon>Bacteria</taxon>
        <taxon>Pseudomonadati</taxon>
        <taxon>Bacteroidota</taxon>
        <taxon>Flavobacteriia</taxon>
        <taxon>Flavobacteriales</taxon>
        <taxon>Weeksellaceae</taxon>
        <taxon>Chryseobacterium group</taxon>
        <taxon>Chryseobacterium</taxon>
    </lineage>
</organism>
<sequence length="582" mass="69776">MYKFVVAVIYNRYMQTEKILKFYWNIFLSHVCEFHPIEKEIIEKYEYELNWHSISKNKVLSWDTDFLTKYENRFTWHELAWNESILWSVEKIDKFKKRLDWYYLGRNKKLPVTEDFIIKYAKKLLFIIENNECITKDLIEKYKITTIAKSTFDSQNIKEYNDSDFDEVFNAYTFHHNQKLIYEKVFLPIINEHSLEKIFEDKIDYSQRYYFLEPIKNDIHGLTPEFEANDPKIFREFREKTEPFAIDTLITLVNGSLQEGPNRLYEVPRFTNFSGCNSLLVSENVKKVLEQYQLPEHIFHEINLVPKKLKTDTKFFVLQLAYDTLNRDLVYENNSFYFSLYKYLDEKGGFGAIEEEIKNESDRNAVKKKIAEMYSRRNALIQPDRFILNSDFDLYSYSFREIIINQYLKDALEKNFPGQMQFSAAQLLNITIDQEKYDRKKNQEAKTEISPQLLYSESEDYKFFLAKRNRLENSDPPTNFSENSKDKFTKKETALNVLFPDEFKENFLNKKIKVRGYKMLAVSNFYLQNEWAERYPETYKSVAIAENGIGDSINLILEKDSDHKLQNGLFEFFHETGEYKEI</sequence>
<evidence type="ECO:0000313" key="1">
    <source>
        <dbReference type="EMBL" id="MCX8526257.1"/>
    </source>
</evidence>
<dbReference type="EMBL" id="JAOVZW010000031">
    <property type="protein sequence ID" value="MCX8526257.1"/>
    <property type="molecule type" value="Genomic_DNA"/>
</dbReference>
<dbReference type="Proteomes" id="UP001073122">
    <property type="component" value="Unassembled WGS sequence"/>
</dbReference>
<name>A0ABT3XX99_9FLAO</name>
<dbReference type="RefSeq" id="WP_267267488.1">
    <property type="nucleotide sequence ID" value="NZ_JAOVZW010000031.1"/>
</dbReference>
<protein>
    <submittedName>
        <fullName evidence="1">Uncharacterized protein</fullName>
    </submittedName>
</protein>
<gene>
    <name evidence="1" type="ORF">OF897_20275</name>
</gene>